<name>A0A382BMW9_9ZZZZ</name>
<accession>A0A382BMW9</accession>
<dbReference type="AlphaFoldDB" id="A0A382BMW9"/>
<reference evidence="1" key="1">
    <citation type="submission" date="2018-05" db="EMBL/GenBank/DDBJ databases">
        <authorList>
            <person name="Lanie J.A."/>
            <person name="Ng W.-L."/>
            <person name="Kazmierczak K.M."/>
            <person name="Andrzejewski T.M."/>
            <person name="Davidsen T.M."/>
            <person name="Wayne K.J."/>
            <person name="Tettelin H."/>
            <person name="Glass J.I."/>
            <person name="Rusch D."/>
            <person name="Podicherti R."/>
            <person name="Tsui H.-C.T."/>
            <person name="Winkler M.E."/>
        </authorList>
    </citation>
    <scope>NUCLEOTIDE SEQUENCE</scope>
</reference>
<sequence>MVDHLFPFFNFLLNRHFKFIRRRRYFLAGVRQVSEIKCENGNSHQRQFDEFFYDGEKDKDCQYHNHRQHDGIGGQLFNQRFQR</sequence>
<dbReference type="EMBL" id="UINC01030567">
    <property type="protein sequence ID" value="SVB15170.1"/>
    <property type="molecule type" value="Genomic_DNA"/>
</dbReference>
<evidence type="ECO:0000313" key="1">
    <source>
        <dbReference type="EMBL" id="SVB15170.1"/>
    </source>
</evidence>
<protein>
    <submittedName>
        <fullName evidence="1">Uncharacterized protein</fullName>
    </submittedName>
</protein>
<proteinExistence type="predicted"/>
<organism evidence="1">
    <name type="scientific">marine metagenome</name>
    <dbReference type="NCBI Taxonomy" id="408172"/>
    <lineage>
        <taxon>unclassified sequences</taxon>
        <taxon>metagenomes</taxon>
        <taxon>ecological metagenomes</taxon>
    </lineage>
</organism>
<feature type="non-terminal residue" evidence="1">
    <location>
        <position position="83"/>
    </location>
</feature>
<gene>
    <name evidence="1" type="ORF">METZ01_LOCUS168024</name>
</gene>